<protein>
    <submittedName>
        <fullName evidence="1">Uncharacterized protein</fullName>
    </submittedName>
</protein>
<keyword evidence="2" id="KW-1185">Reference proteome</keyword>
<dbReference type="Proteomes" id="UP000026249">
    <property type="component" value="Unassembled WGS sequence"/>
</dbReference>
<evidence type="ECO:0000313" key="1">
    <source>
        <dbReference type="EMBL" id="KAJ56702.1"/>
    </source>
</evidence>
<accession>A0A037ZMB8</accession>
<reference evidence="1 2" key="1">
    <citation type="submission" date="2014-03" db="EMBL/GenBank/DDBJ databases">
        <title>Draft Genome Sequence of Actibacterium mucosum KCTC 23349, a Marine Alphaproteobacterium with Complex Ionic Requirements Isolated from Mediterranean Seawater at Malvarrosa Beach, Valencia, Spain.</title>
        <authorList>
            <person name="Arahal D.R."/>
            <person name="Shao Z."/>
            <person name="Lai Q."/>
            <person name="Pujalte M.J."/>
        </authorList>
    </citation>
    <scope>NUCLEOTIDE SEQUENCE [LARGE SCALE GENOMIC DNA]</scope>
    <source>
        <strain evidence="1 2">KCTC 23349</strain>
    </source>
</reference>
<name>A0A037ZMB8_9RHOB</name>
<organism evidence="1 2">
    <name type="scientific">Actibacterium mucosum KCTC 23349</name>
    <dbReference type="NCBI Taxonomy" id="1454373"/>
    <lineage>
        <taxon>Bacteria</taxon>
        <taxon>Pseudomonadati</taxon>
        <taxon>Pseudomonadota</taxon>
        <taxon>Alphaproteobacteria</taxon>
        <taxon>Rhodobacterales</taxon>
        <taxon>Roseobacteraceae</taxon>
        <taxon>Actibacterium</taxon>
    </lineage>
</organism>
<sequence length="62" mass="7436">MRLVVTFCRRIPTQLAALRRAKTVSELLQGIEIERFPIAWNQRACKQLTEFFVFIFHFLSFF</sequence>
<dbReference type="EMBL" id="JFKE01000002">
    <property type="protein sequence ID" value="KAJ56702.1"/>
    <property type="molecule type" value="Genomic_DNA"/>
</dbReference>
<dbReference type="AlphaFoldDB" id="A0A037ZMB8"/>
<gene>
    <name evidence="1" type="ORF">ACMU_07105</name>
</gene>
<proteinExistence type="predicted"/>
<comment type="caution">
    <text evidence="1">The sequence shown here is derived from an EMBL/GenBank/DDBJ whole genome shotgun (WGS) entry which is preliminary data.</text>
</comment>
<evidence type="ECO:0000313" key="2">
    <source>
        <dbReference type="Proteomes" id="UP000026249"/>
    </source>
</evidence>